<sequence>MLDTLSASHNTASELCCRNIFSDDGLSKPNDAAAGAVQALGAIPSMPVFLSLISWSLNVDYCNLQVMDLLTCFTIGTLAMARYARRECSCLSLTDKESIFSGNFTFSSLENPKSDSVRG</sequence>
<organism evidence="1 2">
    <name type="scientific">Vitis vinifera</name>
    <name type="common">Grape</name>
    <dbReference type="NCBI Taxonomy" id="29760"/>
    <lineage>
        <taxon>Eukaryota</taxon>
        <taxon>Viridiplantae</taxon>
        <taxon>Streptophyta</taxon>
        <taxon>Embryophyta</taxon>
        <taxon>Tracheophyta</taxon>
        <taxon>Spermatophyta</taxon>
        <taxon>Magnoliopsida</taxon>
        <taxon>eudicotyledons</taxon>
        <taxon>Gunneridae</taxon>
        <taxon>Pentapetalae</taxon>
        <taxon>rosids</taxon>
        <taxon>Vitales</taxon>
        <taxon>Vitaceae</taxon>
        <taxon>Viteae</taxon>
        <taxon>Vitis</taxon>
    </lineage>
</organism>
<dbReference type="Proteomes" id="UP000288805">
    <property type="component" value="Unassembled WGS sequence"/>
</dbReference>
<evidence type="ECO:0000313" key="1">
    <source>
        <dbReference type="EMBL" id="RVW62581.1"/>
    </source>
</evidence>
<evidence type="ECO:0000313" key="2">
    <source>
        <dbReference type="Proteomes" id="UP000288805"/>
    </source>
</evidence>
<name>A0A438FRM2_VITVI</name>
<proteinExistence type="predicted"/>
<comment type="caution">
    <text evidence="1">The sequence shown here is derived from an EMBL/GenBank/DDBJ whole genome shotgun (WGS) entry which is preliminary data.</text>
</comment>
<protein>
    <submittedName>
        <fullName evidence="1">Uncharacterized protein</fullName>
    </submittedName>
</protein>
<dbReference type="EMBL" id="QGNW01000767">
    <property type="protein sequence ID" value="RVW62581.1"/>
    <property type="molecule type" value="Genomic_DNA"/>
</dbReference>
<gene>
    <name evidence="1" type="ORF">CK203_061617</name>
</gene>
<reference evidence="1 2" key="1">
    <citation type="journal article" date="2018" name="PLoS Genet.">
        <title>Population sequencing reveals clonal diversity and ancestral inbreeding in the grapevine cultivar Chardonnay.</title>
        <authorList>
            <person name="Roach M.J."/>
            <person name="Johnson D.L."/>
            <person name="Bohlmann J."/>
            <person name="van Vuuren H.J."/>
            <person name="Jones S.J."/>
            <person name="Pretorius I.S."/>
            <person name="Schmidt S.A."/>
            <person name="Borneman A.R."/>
        </authorList>
    </citation>
    <scope>NUCLEOTIDE SEQUENCE [LARGE SCALE GENOMIC DNA]</scope>
    <source>
        <strain evidence="2">cv. Chardonnay</strain>
        <tissue evidence="1">Leaf</tissue>
    </source>
</reference>
<dbReference type="AlphaFoldDB" id="A0A438FRM2"/>
<accession>A0A438FRM2</accession>